<evidence type="ECO:0000313" key="2">
    <source>
        <dbReference type="Proteomes" id="UP001060085"/>
    </source>
</evidence>
<sequence length="148" mass="17687">MRVHKRREDIESYHDSCDHYEHSYGSKNMYNEHNDSYNYGAYSCGRSSQTLRTTSRPLSYNNLKLPFLWGTFGPYDYEAWEQEVELLFYFYGIREEEKFQLVLKSLSYESLMKQAFRNRCGVDNHEGLGRGQPKVKFMESSMVEELQR</sequence>
<dbReference type="Proteomes" id="UP001060085">
    <property type="component" value="Linkage Group LG05"/>
</dbReference>
<reference evidence="2" key="1">
    <citation type="journal article" date="2023" name="Nat. Plants">
        <title>Single-cell RNA sequencing provides a high-resolution roadmap for understanding the multicellular compartmentation of specialized metabolism.</title>
        <authorList>
            <person name="Sun S."/>
            <person name="Shen X."/>
            <person name="Li Y."/>
            <person name="Li Y."/>
            <person name="Wang S."/>
            <person name="Li R."/>
            <person name="Zhang H."/>
            <person name="Shen G."/>
            <person name="Guo B."/>
            <person name="Wei J."/>
            <person name="Xu J."/>
            <person name="St-Pierre B."/>
            <person name="Chen S."/>
            <person name="Sun C."/>
        </authorList>
    </citation>
    <scope>NUCLEOTIDE SEQUENCE [LARGE SCALE GENOMIC DNA]</scope>
</reference>
<organism evidence="1 2">
    <name type="scientific">Catharanthus roseus</name>
    <name type="common">Madagascar periwinkle</name>
    <name type="synonym">Vinca rosea</name>
    <dbReference type="NCBI Taxonomy" id="4058"/>
    <lineage>
        <taxon>Eukaryota</taxon>
        <taxon>Viridiplantae</taxon>
        <taxon>Streptophyta</taxon>
        <taxon>Embryophyta</taxon>
        <taxon>Tracheophyta</taxon>
        <taxon>Spermatophyta</taxon>
        <taxon>Magnoliopsida</taxon>
        <taxon>eudicotyledons</taxon>
        <taxon>Gunneridae</taxon>
        <taxon>Pentapetalae</taxon>
        <taxon>asterids</taxon>
        <taxon>lamiids</taxon>
        <taxon>Gentianales</taxon>
        <taxon>Apocynaceae</taxon>
        <taxon>Rauvolfioideae</taxon>
        <taxon>Vinceae</taxon>
        <taxon>Catharanthinae</taxon>
        <taxon>Catharanthus</taxon>
    </lineage>
</organism>
<name>A0ACC0ANL0_CATRO</name>
<evidence type="ECO:0000313" key="1">
    <source>
        <dbReference type="EMBL" id="KAI5662306.1"/>
    </source>
</evidence>
<proteinExistence type="predicted"/>
<comment type="caution">
    <text evidence="1">The sequence shown here is derived from an EMBL/GenBank/DDBJ whole genome shotgun (WGS) entry which is preliminary data.</text>
</comment>
<dbReference type="EMBL" id="CM044705">
    <property type="protein sequence ID" value="KAI5662306.1"/>
    <property type="molecule type" value="Genomic_DNA"/>
</dbReference>
<gene>
    <name evidence="1" type="ORF">M9H77_21629</name>
</gene>
<keyword evidence="2" id="KW-1185">Reference proteome</keyword>
<accession>A0ACC0ANL0</accession>
<protein>
    <submittedName>
        <fullName evidence="1">Uncharacterized protein</fullName>
    </submittedName>
</protein>